<dbReference type="Proteomes" id="UP001185092">
    <property type="component" value="Unassembled WGS sequence"/>
</dbReference>
<keyword evidence="2" id="KW-1185">Reference proteome</keyword>
<protein>
    <submittedName>
        <fullName evidence="1">Uncharacterized protein</fullName>
    </submittedName>
</protein>
<dbReference type="EMBL" id="JAVDQD010000003">
    <property type="protein sequence ID" value="MDR6240080.1"/>
    <property type="molecule type" value="Genomic_DNA"/>
</dbReference>
<dbReference type="RefSeq" id="WP_309939917.1">
    <property type="nucleotide sequence ID" value="NZ_AP025305.1"/>
</dbReference>
<proteinExistence type="predicted"/>
<dbReference type="PROSITE" id="PS51257">
    <property type="entry name" value="PROKAR_LIPOPROTEIN"/>
    <property type="match status" value="1"/>
</dbReference>
<name>A0AAE3XP59_9BACT</name>
<sequence>MNKELAKRKVCMSGVSILLILLMACNDADKAYYLKPVDLAYLETVYRNDFDTVNYVRFFENEEGIHKLSGVIRFTEDFLSLQSVSSRRLIAKDSLSSTIDLHLNNGYRKEFDNEEKVMFIQLQISTNSLESAYEFREQIGERLVGFIEYQNLGSWMAEDFGAGGLNCLFVVNDWDKAQRDIIRFLNGEKLLDKVLIAKRLYVSDENWQYEVVYPANFSGAFNSM</sequence>
<organism evidence="1 2">
    <name type="scientific">Aureibacter tunicatorum</name>
    <dbReference type="NCBI Taxonomy" id="866807"/>
    <lineage>
        <taxon>Bacteria</taxon>
        <taxon>Pseudomonadati</taxon>
        <taxon>Bacteroidota</taxon>
        <taxon>Cytophagia</taxon>
        <taxon>Cytophagales</taxon>
        <taxon>Persicobacteraceae</taxon>
        <taxon>Aureibacter</taxon>
    </lineage>
</organism>
<reference evidence="1" key="1">
    <citation type="submission" date="2023-07" db="EMBL/GenBank/DDBJ databases">
        <title>Genomic Encyclopedia of Type Strains, Phase IV (KMG-IV): sequencing the most valuable type-strain genomes for metagenomic binning, comparative biology and taxonomic classification.</title>
        <authorList>
            <person name="Goeker M."/>
        </authorList>
    </citation>
    <scope>NUCLEOTIDE SEQUENCE</scope>
    <source>
        <strain evidence="1">DSM 26174</strain>
    </source>
</reference>
<gene>
    <name evidence="1" type="ORF">HNQ88_003128</name>
</gene>
<evidence type="ECO:0000313" key="1">
    <source>
        <dbReference type="EMBL" id="MDR6240080.1"/>
    </source>
</evidence>
<comment type="caution">
    <text evidence="1">The sequence shown here is derived from an EMBL/GenBank/DDBJ whole genome shotgun (WGS) entry which is preliminary data.</text>
</comment>
<evidence type="ECO:0000313" key="2">
    <source>
        <dbReference type="Proteomes" id="UP001185092"/>
    </source>
</evidence>
<accession>A0AAE3XP59</accession>
<dbReference type="AlphaFoldDB" id="A0AAE3XP59"/>